<dbReference type="PANTHER" id="PTHR10153">
    <property type="entry name" value="SMALL CONDUCTANCE CALCIUM-ACTIVATED POTASSIUM CHANNEL"/>
    <property type="match status" value="1"/>
</dbReference>
<feature type="transmembrane region" description="Helical" evidence="2">
    <location>
        <begin position="212"/>
        <end position="236"/>
    </location>
</feature>
<keyword evidence="2" id="KW-1133">Transmembrane helix</keyword>
<feature type="region of interest" description="Disordered" evidence="1">
    <location>
        <begin position="699"/>
        <end position="720"/>
    </location>
</feature>
<gene>
    <name evidence="4" type="ORF">FGO68_gene8363</name>
</gene>
<accession>A0A8J8P6S3</accession>
<keyword evidence="5" id="KW-1185">Reference proteome</keyword>
<evidence type="ECO:0000256" key="1">
    <source>
        <dbReference type="SAM" id="MobiDB-lite"/>
    </source>
</evidence>
<dbReference type="EMBL" id="RRYP01000772">
    <property type="protein sequence ID" value="TNV86875.1"/>
    <property type="molecule type" value="Genomic_DNA"/>
</dbReference>
<keyword evidence="2" id="KW-0812">Transmembrane</keyword>
<organism evidence="4 5">
    <name type="scientific">Halteria grandinella</name>
    <dbReference type="NCBI Taxonomy" id="5974"/>
    <lineage>
        <taxon>Eukaryota</taxon>
        <taxon>Sar</taxon>
        <taxon>Alveolata</taxon>
        <taxon>Ciliophora</taxon>
        <taxon>Intramacronucleata</taxon>
        <taxon>Spirotrichea</taxon>
        <taxon>Stichotrichia</taxon>
        <taxon>Sporadotrichida</taxon>
        <taxon>Halteriidae</taxon>
        <taxon>Halteria</taxon>
    </lineage>
</organism>
<feature type="transmembrane region" description="Helical" evidence="2">
    <location>
        <begin position="151"/>
        <end position="172"/>
    </location>
</feature>
<feature type="region of interest" description="Disordered" evidence="1">
    <location>
        <begin position="565"/>
        <end position="594"/>
    </location>
</feature>
<dbReference type="GO" id="GO:0016020">
    <property type="term" value="C:membrane"/>
    <property type="evidence" value="ECO:0007669"/>
    <property type="project" value="InterPro"/>
</dbReference>
<reference evidence="4" key="1">
    <citation type="submission" date="2019-06" db="EMBL/GenBank/DDBJ databases">
        <authorList>
            <person name="Zheng W."/>
        </authorList>
    </citation>
    <scope>NUCLEOTIDE SEQUENCE</scope>
    <source>
        <strain evidence="4">QDHG01</strain>
    </source>
</reference>
<dbReference type="GO" id="GO:0016286">
    <property type="term" value="F:small conductance calcium-activated potassium channel activity"/>
    <property type="evidence" value="ECO:0007669"/>
    <property type="project" value="InterPro"/>
</dbReference>
<feature type="transmembrane region" description="Helical" evidence="2">
    <location>
        <begin position="184"/>
        <end position="206"/>
    </location>
</feature>
<dbReference type="Proteomes" id="UP000785679">
    <property type="component" value="Unassembled WGS sequence"/>
</dbReference>
<feature type="domain" description="Potassium channel" evidence="3">
    <location>
        <begin position="164"/>
        <end position="236"/>
    </location>
</feature>
<dbReference type="OrthoDB" id="73653at2759"/>
<proteinExistence type="predicted"/>
<feature type="compositionally biased region" description="Basic residues" evidence="1">
    <location>
        <begin position="626"/>
        <end position="635"/>
    </location>
</feature>
<dbReference type="Gene3D" id="1.10.287.70">
    <property type="match status" value="1"/>
</dbReference>
<dbReference type="InterPro" id="IPR013099">
    <property type="entry name" value="K_chnl_dom"/>
</dbReference>
<feature type="region of interest" description="Disordered" evidence="1">
    <location>
        <begin position="654"/>
        <end position="674"/>
    </location>
</feature>
<feature type="compositionally biased region" description="Basic and acidic residues" evidence="1">
    <location>
        <begin position="568"/>
        <end position="588"/>
    </location>
</feature>
<dbReference type="InterPro" id="IPR015449">
    <property type="entry name" value="K_chnl_Ca-activ_SK"/>
</dbReference>
<keyword evidence="2" id="KW-0472">Membrane</keyword>
<sequence length="720" mass="82479">MTLRYHYLAQWRLQSYKFLIIEMLMRPIDFNRQFQLQRLRSSSTFWRSKQFYIDMITIALHPLPFYDPSFVMTCINMSDKTKFIDVEYKWSHVLLSLMFFRIMFLLRSILNYQMYTDQHAKKLLGENYGFSPDVRFTLKCMIQRNPESTVSMILLASLFIIAYLLRIFEIVYYRAIGFKDFEQFYSSIWAVVITMATVGFGDIVPASHVGRFIMMLTSIWGTFIFTLVIVAFGSMFNLSPHQKKAMHHLLLTRKAASTLTSAFRYYKASRDVKNKLAQNPLYKEMLLRKINVTNLDNGLKKLSHTMKDNINDFRDERIALKRLKVNDGHEQRKDLFFIKGEILDLSHKFINILGSQIEQKQAFDQQQDVMSNVQMDIKDLKEDFAEQYQSIQQLMILVQQLKPVYYQPSVSQSSHLKSQQANTGPQYSQVSLSNREPMLSANSLLPSISGGITKNPVDNKTTELSQRIPNKGRNQFYTYEIEDMDSRGTQNQEALEDQKDSTQNLIQNQKNKERTTAHFDGVGKSSKESEHSSENSSSTSSIVSQSSAALYGLQKQLSGEISGSLESLRGKQDSRQQDSKIHKIKDAMDSIDNGQTVAQRSTNIQRVIKTNAQLESINDVQASSGKSKHKRRKNGSNRVTNIVKNIFNITASELQPAPGHEEEKEVLESIQDQDSSQKLMYLKGEPTGGTGGGIEIVHEVEEESSLDGSRIHQTRDQASG</sequence>
<evidence type="ECO:0000259" key="3">
    <source>
        <dbReference type="Pfam" id="PF07885"/>
    </source>
</evidence>
<feature type="compositionally biased region" description="Basic and acidic residues" evidence="1">
    <location>
        <begin position="709"/>
        <end position="720"/>
    </location>
</feature>
<feature type="region of interest" description="Disordered" evidence="1">
    <location>
        <begin position="445"/>
        <end position="474"/>
    </location>
</feature>
<evidence type="ECO:0000256" key="2">
    <source>
        <dbReference type="SAM" id="Phobius"/>
    </source>
</evidence>
<feature type="region of interest" description="Disordered" evidence="1">
    <location>
        <begin position="507"/>
        <end position="541"/>
    </location>
</feature>
<evidence type="ECO:0000313" key="4">
    <source>
        <dbReference type="EMBL" id="TNV86875.1"/>
    </source>
</evidence>
<dbReference type="AlphaFoldDB" id="A0A8J8P6S3"/>
<feature type="region of interest" description="Disordered" evidence="1">
    <location>
        <begin position="618"/>
        <end position="638"/>
    </location>
</feature>
<dbReference type="Pfam" id="PF07885">
    <property type="entry name" value="Ion_trans_2"/>
    <property type="match status" value="1"/>
</dbReference>
<name>A0A8J8P6S3_HALGN</name>
<comment type="caution">
    <text evidence="4">The sequence shown here is derived from an EMBL/GenBank/DDBJ whole genome shotgun (WGS) entry which is preliminary data.</text>
</comment>
<dbReference type="SUPFAM" id="SSF81324">
    <property type="entry name" value="Voltage-gated potassium channels"/>
    <property type="match status" value="1"/>
</dbReference>
<evidence type="ECO:0000313" key="5">
    <source>
        <dbReference type="Proteomes" id="UP000785679"/>
    </source>
</evidence>
<protein>
    <recommendedName>
        <fullName evidence="3">Potassium channel domain-containing protein</fullName>
    </recommendedName>
</protein>